<reference evidence="7" key="1">
    <citation type="submission" date="2016-10" db="EMBL/GenBank/DDBJ databases">
        <authorList>
            <person name="Varghese N."/>
        </authorList>
    </citation>
    <scope>NUCLEOTIDE SEQUENCE [LARGE SCALE GENOMIC DNA]</scope>
    <source>
        <strain evidence="7">DSM 17980</strain>
    </source>
</reference>
<name>A0A1I7LJQ6_9BACL</name>
<keyword evidence="3" id="KW-0460">Magnesium</keyword>
<dbReference type="SUPFAM" id="SSF55811">
    <property type="entry name" value="Nudix"/>
    <property type="match status" value="1"/>
</dbReference>
<sequence>MAYALILDEKAQSVLMVQNADNASWTLPGGAVELGETLDRAVVREVYEETGLRIHVGRLVSVHERLWESRQEHVLFFTFTAEILGGEPRIMCPEEISAVEWVSISLANEYLSYHPGGVEALLHAGCPYVDESNME</sequence>
<comment type="similarity">
    <text evidence="4">Belongs to the Nudix hydrolase family.</text>
</comment>
<keyword evidence="7" id="KW-1185">Reference proteome</keyword>
<gene>
    <name evidence="6" type="ORF">SAMN05421543_1673</name>
</gene>
<dbReference type="InterPro" id="IPR020476">
    <property type="entry name" value="Nudix_hydrolase"/>
</dbReference>
<feature type="domain" description="Nudix hydrolase" evidence="5">
    <location>
        <begin position="1"/>
        <end position="124"/>
    </location>
</feature>
<evidence type="ECO:0000259" key="5">
    <source>
        <dbReference type="PROSITE" id="PS51462"/>
    </source>
</evidence>
<dbReference type="Proteomes" id="UP000183508">
    <property type="component" value="Unassembled WGS sequence"/>
</dbReference>
<evidence type="ECO:0000313" key="7">
    <source>
        <dbReference type="Proteomes" id="UP000183508"/>
    </source>
</evidence>
<dbReference type="InterPro" id="IPR000086">
    <property type="entry name" value="NUDIX_hydrolase_dom"/>
</dbReference>
<evidence type="ECO:0000256" key="1">
    <source>
        <dbReference type="ARBA" id="ARBA00001946"/>
    </source>
</evidence>
<evidence type="ECO:0000256" key="3">
    <source>
        <dbReference type="ARBA" id="ARBA00022842"/>
    </source>
</evidence>
<dbReference type="Gene3D" id="3.90.79.10">
    <property type="entry name" value="Nucleoside Triphosphate Pyrophosphohydrolase"/>
    <property type="match status" value="1"/>
</dbReference>
<evidence type="ECO:0000313" key="6">
    <source>
        <dbReference type="EMBL" id="SFV09863.1"/>
    </source>
</evidence>
<dbReference type="InterPro" id="IPR015797">
    <property type="entry name" value="NUDIX_hydrolase-like_dom_sf"/>
</dbReference>
<evidence type="ECO:0000256" key="4">
    <source>
        <dbReference type="RuleBase" id="RU003476"/>
    </source>
</evidence>
<keyword evidence="2 4" id="KW-0378">Hydrolase</keyword>
<dbReference type="GO" id="GO:0016787">
    <property type="term" value="F:hydrolase activity"/>
    <property type="evidence" value="ECO:0007669"/>
    <property type="project" value="UniProtKB-KW"/>
</dbReference>
<dbReference type="Pfam" id="PF00293">
    <property type="entry name" value="NUDIX"/>
    <property type="match status" value="1"/>
</dbReference>
<comment type="cofactor">
    <cofactor evidence="1">
        <name>Mg(2+)</name>
        <dbReference type="ChEBI" id="CHEBI:18420"/>
    </cofactor>
</comment>
<dbReference type="RefSeq" id="WP_425426571.1">
    <property type="nucleotide sequence ID" value="NZ_FPBV01000067.1"/>
</dbReference>
<dbReference type="STRING" id="392015.SAMN05421543_1673"/>
<dbReference type="InterPro" id="IPR020084">
    <property type="entry name" value="NUDIX_hydrolase_CS"/>
</dbReference>
<protein>
    <submittedName>
        <fullName evidence="6">8-oxo-dGTP diphosphatase</fullName>
    </submittedName>
</protein>
<dbReference type="PANTHER" id="PTHR43046:SF12">
    <property type="entry name" value="GDP-MANNOSE MANNOSYL HYDROLASE"/>
    <property type="match status" value="1"/>
</dbReference>
<dbReference type="PROSITE" id="PS00893">
    <property type="entry name" value="NUDIX_BOX"/>
    <property type="match status" value="1"/>
</dbReference>
<accession>A0A1I7LJQ6</accession>
<dbReference type="PANTHER" id="PTHR43046">
    <property type="entry name" value="GDP-MANNOSE MANNOSYL HYDROLASE"/>
    <property type="match status" value="1"/>
</dbReference>
<evidence type="ECO:0000256" key="2">
    <source>
        <dbReference type="ARBA" id="ARBA00022801"/>
    </source>
</evidence>
<dbReference type="EMBL" id="FPBV01000067">
    <property type="protein sequence ID" value="SFV09863.1"/>
    <property type="molecule type" value="Genomic_DNA"/>
</dbReference>
<organism evidence="6 7">
    <name type="scientific">Alicyclobacillus macrosporangiidus</name>
    <dbReference type="NCBI Taxonomy" id="392015"/>
    <lineage>
        <taxon>Bacteria</taxon>
        <taxon>Bacillati</taxon>
        <taxon>Bacillota</taxon>
        <taxon>Bacilli</taxon>
        <taxon>Bacillales</taxon>
        <taxon>Alicyclobacillaceae</taxon>
        <taxon>Alicyclobacillus</taxon>
    </lineage>
</organism>
<dbReference type="CDD" id="cd02883">
    <property type="entry name" value="NUDIX_Hydrolase"/>
    <property type="match status" value="1"/>
</dbReference>
<dbReference type="PROSITE" id="PS51462">
    <property type="entry name" value="NUDIX"/>
    <property type="match status" value="1"/>
</dbReference>
<dbReference type="PRINTS" id="PR00502">
    <property type="entry name" value="NUDIXFAMILY"/>
</dbReference>
<dbReference type="AlphaFoldDB" id="A0A1I7LJQ6"/>
<proteinExistence type="inferred from homology"/>